<dbReference type="GO" id="GO:0000435">
    <property type="term" value="P:positive regulation of transcription from RNA polymerase II promoter by galactose"/>
    <property type="evidence" value="ECO:0007669"/>
    <property type="project" value="TreeGrafter"/>
</dbReference>
<comment type="caution">
    <text evidence="6">The sequence shown here is derived from an EMBL/GenBank/DDBJ whole genome shotgun (WGS) entry which is preliminary data.</text>
</comment>
<evidence type="ECO:0000256" key="2">
    <source>
        <dbReference type="ARBA" id="ARBA00023125"/>
    </source>
</evidence>
<keyword evidence="7" id="KW-1185">Reference proteome</keyword>
<name>A0A072P0Y9_9EURO</name>
<organism evidence="6 7">
    <name type="scientific">Exophiala aquamarina CBS 119918</name>
    <dbReference type="NCBI Taxonomy" id="1182545"/>
    <lineage>
        <taxon>Eukaryota</taxon>
        <taxon>Fungi</taxon>
        <taxon>Dikarya</taxon>
        <taxon>Ascomycota</taxon>
        <taxon>Pezizomycotina</taxon>
        <taxon>Eurotiomycetes</taxon>
        <taxon>Chaetothyriomycetidae</taxon>
        <taxon>Chaetothyriales</taxon>
        <taxon>Herpotrichiellaceae</taxon>
        <taxon>Exophiala</taxon>
    </lineage>
</organism>
<dbReference type="SMART" id="SM00906">
    <property type="entry name" value="Fungal_trans"/>
    <property type="match status" value="1"/>
</dbReference>
<dbReference type="InterPro" id="IPR051127">
    <property type="entry name" value="Fungal_SecMet_Regulators"/>
</dbReference>
<evidence type="ECO:0000313" key="6">
    <source>
        <dbReference type="EMBL" id="KEF52943.1"/>
    </source>
</evidence>
<dbReference type="VEuPathDB" id="FungiDB:A1O9_10849"/>
<dbReference type="PANTHER" id="PTHR47424:SF3">
    <property type="entry name" value="REGULATORY PROTEIN GAL4"/>
    <property type="match status" value="1"/>
</dbReference>
<evidence type="ECO:0000259" key="5">
    <source>
        <dbReference type="SMART" id="SM00906"/>
    </source>
</evidence>
<dbReference type="GeneID" id="25285752"/>
<dbReference type="Proteomes" id="UP000027920">
    <property type="component" value="Unassembled WGS sequence"/>
</dbReference>
<keyword evidence="3" id="KW-0804">Transcription</keyword>
<evidence type="ECO:0000256" key="1">
    <source>
        <dbReference type="ARBA" id="ARBA00023015"/>
    </source>
</evidence>
<dbReference type="GO" id="GO:0006351">
    <property type="term" value="P:DNA-templated transcription"/>
    <property type="evidence" value="ECO:0007669"/>
    <property type="project" value="InterPro"/>
</dbReference>
<proteinExistence type="predicted"/>
<evidence type="ECO:0000313" key="7">
    <source>
        <dbReference type="Proteomes" id="UP000027920"/>
    </source>
</evidence>
<keyword evidence="2" id="KW-0238">DNA-binding</keyword>
<keyword evidence="1" id="KW-0805">Transcription regulation</keyword>
<dbReference type="OrthoDB" id="4159052at2759"/>
<dbReference type="EMBL" id="AMGV01000015">
    <property type="protein sequence ID" value="KEF52943.1"/>
    <property type="molecule type" value="Genomic_DNA"/>
</dbReference>
<evidence type="ECO:0000256" key="4">
    <source>
        <dbReference type="ARBA" id="ARBA00023242"/>
    </source>
</evidence>
<dbReference type="GO" id="GO:0008270">
    <property type="term" value="F:zinc ion binding"/>
    <property type="evidence" value="ECO:0007669"/>
    <property type="project" value="InterPro"/>
</dbReference>
<dbReference type="PANTHER" id="PTHR47424">
    <property type="entry name" value="REGULATORY PROTEIN GAL4"/>
    <property type="match status" value="1"/>
</dbReference>
<dbReference type="RefSeq" id="XP_013255533.1">
    <property type="nucleotide sequence ID" value="XM_013400079.1"/>
</dbReference>
<dbReference type="GO" id="GO:0000981">
    <property type="term" value="F:DNA-binding transcription factor activity, RNA polymerase II-specific"/>
    <property type="evidence" value="ECO:0007669"/>
    <property type="project" value="TreeGrafter"/>
</dbReference>
<dbReference type="AlphaFoldDB" id="A0A072P0Y9"/>
<dbReference type="GO" id="GO:0005634">
    <property type="term" value="C:nucleus"/>
    <property type="evidence" value="ECO:0007669"/>
    <property type="project" value="TreeGrafter"/>
</dbReference>
<evidence type="ECO:0000256" key="3">
    <source>
        <dbReference type="ARBA" id="ARBA00023163"/>
    </source>
</evidence>
<dbReference type="GO" id="GO:0000978">
    <property type="term" value="F:RNA polymerase II cis-regulatory region sequence-specific DNA binding"/>
    <property type="evidence" value="ECO:0007669"/>
    <property type="project" value="TreeGrafter"/>
</dbReference>
<dbReference type="Pfam" id="PF04082">
    <property type="entry name" value="Fungal_trans"/>
    <property type="match status" value="1"/>
</dbReference>
<dbReference type="CDD" id="cd12148">
    <property type="entry name" value="fungal_TF_MHR"/>
    <property type="match status" value="1"/>
</dbReference>
<dbReference type="STRING" id="1182545.A0A072P0Y9"/>
<protein>
    <recommendedName>
        <fullName evidence="5">Xylanolytic transcriptional activator regulatory domain-containing protein</fullName>
    </recommendedName>
</protein>
<accession>A0A072P0Y9</accession>
<sequence>MGTSSTYLIDTRRSEQPSSNYFGPSSTFSFLSLVRNIISRTGSPLLSKEFSHELSNRSKVDSLRPKEATGHLQNIISNYSTIAFHVPPRREADILIANYWTWVHTIYPVLHRPTFDSRYQALWQGSTSSQVTLDDVLFHCRLNVVFALGANFRSEIDPSDRRSMSELFFSRSEHLLKMELLDFANLEMVQGLVLIAQYLQSTDKPNYCWSIAGLAIRMAQAIGLHLEPPDGVIAGRKIDQIDSEVRKRVWTSCILLDRVLAMTYGRPLMMPPHVTKQTLHLPSPIDDEYLTRYPKAPGKQPENSPSLMACYSNTLVLQEILGEILASFYQGDQMVSSSQSGPKSHPEVSNSTLVSRLKAGDFQDLFRLEGKLSSWYDGLPAFLKVSQEDSSVNDVVQSSAILVPPKVIFARQANALRTRWLHVRLFLFRPALLAVLDQDQRSFASTPNLHGGPGASLLRQKMLNTLADLCIQAAEDSVNLIHENSSSEMSALAAWWYNVFCGYTLYRGSSP</sequence>
<gene>
    <name evidence="6" type="ORF">A1O9_10849</name>
</gene>
<keyword evidence="4" id="KW-0539">Nucleus</keyword>
<dbReference type="InterPro" id="IPR007219">
    <property type="entry name" value="XnlR_reg_dom"/>
</dbReference>
<dbReference type="HOGENOM" id="CLU_008511_4_0_1"/>
<feature type="domain" description="Xylanolytic transcriptional activator regulatory" evidence="5">
    <location>
        <begin position="208"/>
        <end position="288"/>
    </location>
</feature>
<reference evidence="6 7" key="1">
    <citation type="submission" date="2013-03" db="EMBL/GenBank/DDBJ databases">
        <title>The Genome Sequence of Exophiala aquamarina CBS 119918.</title>
        <authorList>
            <consortium name="The Broad Institute Genomics Platform"/>
            <person name="Cuomo C."/>
            <person name="de Hoog S."/>
            <person name="Gorbushina A."/>
            <person name="Walker B."/>
            <person name="Young S.K."/>
            <person name="Zeng Q."/>
            <person name="Gargeya S."/>
            <person name="Fitzgerald M."/>
            <person name="Haas B."/>
            <person name="Abouelleil A."/>
            <person name="Allen A.W."/>
            <person name="Alvarado L."/>
            <person name="Arachchi H.M."/>
            <person name="Berlin A.M."/>
            <person name="Chapman S.B."/>
            <person name="Gainer-Dewar J."/>
            <person name="Goldberg J."/>
            <person name="Griggs A."/>
            <person name="Gujja S."/>
            <person name="Hansen M."/>
            <person name="Howarth C."/>
            <person name="Imamovic A."/>
            <person name="Ireland A."/>
            <person name="Larimer J."/>
            <person name="McCowan C."/>
            <person name="Murphy C."/>
            <person name="Pearson M."/>
            <person name="Poon T.W."/>
            <person name="Priest M."/>
            <person name="Roberts A."/>
            <person name="Saif S."/>
            <person name="Shea T."/>
            <person name="Sisk P."/>
            <person name="Sykes S."/>
            <person name="Wortman J."/>
            <person name="Nusbaum C."/>
            <person name="Birren B."/>
        </authorList>
    </citation>
    <scope>NUCLEOTIDE SEQUENCE [LARGE SCALE GENOMIC DNA]</scope>
    <source>
        <strain evidence="6 7">CBS 119918</strain>
    </source>
</reference>